<dbReference type="RefSeq" id="WP_382202757.1">
    <property type="nucleotide sequence ID" value="NZ_JBHTBZ010000051.1"/>
</dbReference>
<name>A0ABW2SFN2_9BURK</name>
<evidence type="ECO:0000313" key="1">
    <source>
        <dbReference type="EMBL" id="MFC7462060.1"/>
    </source>
</evidence>
<gene>
    <name evidence="1" type="ORF">ACFQU0_16650</name>
</gene>
<comment type="caution">
    <text evidence="1">The sequence shown here is derived from an EMBL/GenBank/DDBJ whole genome shotgun (WGS) entry which is preliminary data.</text>
</comment>
<accession>A0ABW2SFN2</accession>
<dbReference type="EMBL" id="JBHTBZ010000051">
    <property type="protein sequence ID" value="MFC7462060.1"/>
    <property type="molecule type" value="Genomic_DNA"/>
</dbReference>
<protein>
    <submittedName>
        <fullName evidence="1">Uncharacterized protein</fullName>
    </submittedName>
</protein>
<proteinExistence type="predicted"/>
<reference evidence="2" key="1">
    <citation type="journal article" date="2019" name="Int. J. Syst. Evol. Microbiol.">
        <title>The Global Catalogue of Microorganisms (GCM) 10K type strain sequencing project: providing services to taxonomists for standard genome sequencing and annotation.</title>
        <authorList>
            <consortium name="The Broad Institute Genomics Platform"/>
            <consortium name="The Broad Institute Genome Sequencing Center for Infectious Disease"/>
            <person name="Wu L."/>
            <person name="Ma J."/>
        </authorList>
    </citation>
    <scope>NUCLEOTIDE SEQUENCE [LARGE SCALE GENOMIC DNA]</scope>
    <source>
        <strain evidence="2">CCUG 53903</strain>
    </source>
</reference>
<keyword evidence="2" id="KW-1185">Reference proteome</keyword>
<evidence type="ECO:0000313" key="2">
    <source>
        <dbReference type="Proteomes" id="UP001596457"/>
    </source>
</evidence>
<organism evidence="1 2">
    <name type="scientific">Hydrogenophaga defluvii</name>
    <dbReference type="NCBI Taxonomy" id="249410"/>
    <lineage>
        <taxon>Bacteria</taxon>
        <taxon>Pseudomonadati</taxon>
        <taxon>Pseudomonadota</taxon>
        <taxon>Betaproteobacteria</taxon>
        <taxon>Burkholderiales</taxon>
        <taxon>Comamonadaceae</taxon>
        <taxon>Hydrogenophaga</taxon>
    </lineage>
</organism>
<dbReference type="Proteomes" id="UP001596457">
    <property type="component" value="Unassembled WGS sequence"/>
</dbReference>
<sequence>MSKTPPAVFPVIHHLDADTTLSEIMVARACGADGAFLISHHSADRELLEVARRAIHENDDFPIGLNLLSVPCVQAVKMAMDVGSTLVWGDDMGVDSKGLTADGRELSALARANPLLTLFAGVAFKYRPHEDDPVGAAAHARAAGFVPTTSGDGTGHAPTVSKIKSMGAGGALAIASGMTPDNVRQYAHDLTHILVATGVARTEYHIDPSKLIAFMAQVRDSRQD</sequence>